<dbReference type="SUPFAM" id="SSF56281">
    <property type="entry name" value="Metallo-hydrolase/oxidoreductase"/>
    <property type="match status" value="1"/>
</dbReference>
<evidence type="ECO:0000259" key="1">
    <source>
        <dbReference type="SMART" id="SM00849"/>
    </source>
</evidence>
<sequence length="340" mass="38129">MTTTRELHGHVQADGIGVAAMPIGVNHIETVNVYIIEDGDSVTLVDCGMWRPGEPDDGLTVLRDALNVRGYVLEDISRIIVTHAHIDHYGMAGRLMELTGAELFMHAMTDLDCEKYRHPATAQARKRDTYSDHGVAEGEMASFADTLVEWLPYLHSVVEASTRMHGGEVIDIGARQWQVLHTPGHSLGHICLWSPTDKLLFSGDHLLPAVTPPVTFERGFDKDPLRSYLESLKLVAEHDPALVMPGHGRPFADGRRRVDAILRNKQRRLDAIHAMIRSRPCTVREIADNHVAKTLLKFQRNLAMAETLAHLAYLRWQGLIERRTRENGVYEWYSTDGSAP</sequence>
<name>A0A1E3RSN5_9MYCO</name>
<dbReference type="PANTHER" id="PTHR23131:SF4">
    <property type="entry name" value="METALLO-BETA-LACTAMASE SUPERFAMILY POTEIN"/>
    <property type="match status" value="1"/>
</dbReference>
<dbReference type="Pfam" id="PF00753">
    <property type="entry name" value="Lactamase_B"/>
    <property type="match status" value="1"/>
</dbReference>
<dbReference type="InterPro" id="IPR036388">
    <property type="entry name" value="WH-like_DNA-bd_sf"/>
</dbReference>
<dbReference type="InterPro" id="IPR050662">
    <property type="entry name" value="Sec-metab_biosynth-thioest"/>
</dbReference>
<dbReference type="Proteomes" id="UP000094243">
    <property type="component" value="Unassembled WGS sequence"/>
</dbReference>
<dbReference type="EMBL" id="MIGZ01000088">
    <property type="protein sequence ID" value="ODQ92868.1"/>
    <property type="molecule type" value="Genomic_DNA"/>
</dbReference>
<protein>
    <recommendedName>
        <fullName evidence="1">Metallo-beta-lactamase domain-containing protein</fullName>
    </recommendedName>
</protein>
<dbReference type="InterPro" id="IPR001279">
    <property type="entry name" value="Metallo-B-lactamas"/>
</dbReference>
<evidence type="ECO:0000313" key="2">
    <source>
        <dbReference type="EMBL" id="ODQ92868.1"/>
    </source>
</evidence>
<proteinExistence type="predicted"/>
<accession>A0A1E3RSN5</accession>
<dbReference type="RefSeq" id="WP_069406059.1">
    <property type="nucleotide sequence ID" value="NZ_MIGZ01000088.1"/>
</dbReference>
<organism evidence="2 3">
    <name type="scientific">Mycolicibacterium holsaticum</name>
    <dbReference type="NCBI Taxonomy" id="152142"/>
    <lineage>
        <taxon>Bacteria</taxon>
        <taxon>Bacillati</taxon>
        <taxon>Actinomycetota</taxon>
        <taxon>Actinomycetes</taxon>
        <taxon>Mycobacteriales</taxon>
        <taxon>Mycobacteriaceae</taxon>
        <taxon>Mycolicibacterium</taxon>
    </lineage>
</organism>
<dbReference type="SMART" id="SM00849">
    <property type="entry name" value="Lactamase_B"/>
    <property type="match status" value="1"/>
</dbReference>
<keyword evidence="3" id="KW-1185">Reference proteome</keyword>
<evidence type="ECO:0000313" key="3">
    <source>
        <dbReference type="Proteomes" id="UP000094243"/>
    </source>
</evidence>
<comment type="caution">
    <text evidence="2">The sequence shown here is derived from an EMBL/GenBank/DDBJ whole genome shotgun (WGS) entry which is preliminary data.</text>
</comment>
<dbReference type="AlphaFoldDB" id="A0A1E3RSN5"/>
<dbReference type="InterPro" id="IPR036866">
    <property type="entry name" value="RibonucZ/Hydroxyglut_hydro"/>
</dbReference>
<dbReference type="Gene3D" id="1.10.10.10">
    <property type="entry name" value="Winged helix-like DNA-binding domain superfamily/Winged helix DNA-binding domain"/>
    <property type="match status" value="1"/>
</dbReference>
<gene>
    <name evidence="2" type="ORF">BHQ17_15520</name>
</gene>
<feature type="domain" description="Metallo-beta-lactamase" evidence="1">
    <location>
        <begin position="30"/>
        <end position="247"/>
    </location>
</feature>
<dbReference type="PANTHER" id="PTHR23131">
    <property type="entry name" value="ENDORIBONUCLEASE LACTB2"/>
    <property type="match status" value="1"/>
</dbReference>
<reference evidence="3" key="1">
    <citation type="submission" date="2016-09" db="EMBL/GenBank/DDBJ databases">
        <authorList>
            <person name="Greninger A.L."/>
            <person name="Jerome K.R."/>
            <person name="Mcnair B."/>
            <person name="Wallis C."/>
            <person name="Fang F."/>
        </authorList>
    </citation>
    <scope>NUCLEOTIDE SEQUENCE [LARGE SCALE GENOMIC DNA]</scope>
    <source>
        <strain evidence="3">M7</strain>
    </source>
</reference>
<dbReference type="Gene3D" id="3.60.15.10">
    <property type="entry name" value="Ribonuclease Z/Hydroxyacylglutathione hydrolase-like"/>
    <property type="match status" value="1"/>
</dbReference>